<comment type="caution">
    <text evidence="1">The sequence shown here is derived from an EMBL/GenBank/DDBJ whole genome shotgun (WGS) entry which is preliminary data.</text>
</comment>
<evidence type="ECO:0000313" key="1">
    <source>
        <dbReference type="EMBL" id="KAI0047050.1"/>
    </source>
</evidence>
<accession>A0ACB8RSV4</accession>
<gene>
    <name evidence="1" type="ORF">FA95DRAFT_1559479</name>
</gene>
<reference evidence="1" key="2">
    <citation type="journal article" date="2022" name="New Phytol.">
        <title>Evolutionary transition to the ectomycorrhizal habit in the genomes of a hyperdiverse lineage of mushroom-forming fungi.</title>
        <authorList>
            <person name="Looney B."/>
            <person name="Miyauchi S."/>
            <person name="Morin E."/>
            <person name="Drula E."/>
            <person name="Courty P.E."/>
            <person name="Kohler A."/>
            <person name="Kuo A."/>
            <person name="LaButti K."/>
            <person name="Pangilinan J."/>
            <person name="Lipzen A."/>
            <person name="Riley R."/>
            <person name="Andreopoulos W."/>
            <person name="He G."/>
            <person name="Johnson J."/>
            <person name="Nolan M."/>
            <person name="Tritt A."/>
            <person name="Barry K.W."/>
            <person name="Grigoriev I.V."/>
            <person name="Nagy L.G."/>
            <person name="Hibbett D."/>
            <person name="Henrissat B."/>
            <person name="Matheny P.B."/>
            <person name="Labbe J."/>
            <person name="Martin F.M."/>
        </authorList>
    </citation>
    <scope>NUCLEOTIDE SEQUENCE</scope>
    <source>
        <strain evidence="1">FP105234-sp</strain>
    </source>
</reference>
<proteinExistence type="predicted"/>
<protein>
    <submittedName>
        <fullName evidence="1">Uncharacterized protein</fullName>
    </submittedName>
</protein>
<dbReference type="EMBL" id="MU275912">
    <property type="protein sequence ID" value="KAI0047050.1"/>
    <property type="molecule type" value="Genomic_DNA"/>
</dbReference>
<reference evidence="1" key="1">
    <citation type="submission" date="2021-02" db="EMBL/GenBank/DDBJ databases">
        <authorList>
            <consortium name="DOE Joint Genome Institute"/>
            <person name="Ahrendt S."/>
            <person name="Looney B.P."/>
            <person name="Miyauchi S."/>
            <person name="Morin E."/>
            <person name="Drula E."/>
            <person name="Courty P.E."/>
            <person name="Chicoki N."/>
            <person name="Fauchery L."/>
            <person name="Kohler A."/>
            <person name="Kuo A."/>
            <person name="Labutti K."/>
            <person name="Pangilinan J."/>
            <person name="Lipzen A."/>
            <person name="Riley R."/>
            <person name="Andreopoulos W."/>
            <person name="He G."/>
            <person name="Johnson J."/>
            <person name="Barry K.W."/>
            <person name="Grigoriev I.V."/>
            <person name="Nagy L."/>
            <person name="Hibbett D."/>
            <person name="Henrissat B."/>
            <person name="Matheny P.B."/>
            <person name="Labbe J."/>
            <person name="Martin F."/>
        </authorList>
    </citation>
    <scope>NUCLEOTIDE SEQUENCE</scope>
    <source>
        <strain evidence="1">FP105234-sp</strain>
    </source>
</reference>
<sequence length="480" mass="50306">MSFTEAFILLTIPEASLTTPSSTYTGALALEYVTFSTPSAAPSSRDVVLVLRIASLEVVLDPARTLTLSVLPSGQHKYVFHSTPQDPAELLLTLPAPHAGTADDIDLFHSVLAEYGNFRGDFAAVETGAADVTIPVEEKAGPEDDLRGRFILVDEDNGEVIGALDNHVRVREDASLNEKGEEKAPVVVELPEGADALDDLQEVEVLVRTVPKEERDWMMKGAVFVTHVIAGGTTLLTSAMSSASNYYIAHSTPSPHATPSGTLSPSKDTLSVPGSASGSRSGSPAPPSRTLLLLQSPTTRKNLTRVHAVSGHAAKLSNKTTAVVEGLIERMVGAESGKGKGKAGLAQPGSQTDKPPLPSRNVIRAPSPLPPPYSAAASEKPPLPPRRSPAPSRSTSPLPPHASPSTMRLVDAGGVALGAAVTHKYGAQAGENVGIAAGAARNVTLVYVDMRGLGRRAIVKKVAKGWVKGQAHKLRHGEKQ</sequence>
<evidence type="ECO:0000313" key="2">
    <source>
        <dbReference type="Proteomes" id="UP000814033"/>
    </source>
</evidence>
<dbReference type="Proteomes" id="UP000814033">
    <property type="component" value="Unassembled WGS sequence"/>
</dbReference>
<name>A0ACB8RSV4_9AGAM</name>
<keyword evidence="2" id="KW-1185">Reference proteome</keyword>
<organism evidence="1 2">
    <name type="scientific">Auriscalpium vulgare</name>
    <dbReference type="NCBI Taxonomy" id="40419"/>
    <lineage>
        <taxon>Eukaryota</taxon>
        <taxon>Fungi</taxon>
        <taxon>Dikarya</taxon>
        <taxon>Basidiomycota</taxon>
        <taxon>Agaricomycotina</taxon>
        <taxon>Agaricomycetes</taxon>
        <taxon>Russulales</taxon>
        <taxon>Auriscalpiaceae</taxon>
        <taxon>Auriscalpium</taxon>
    </lineage>
</organism>